<dbReference type="InterPro" id="IPR001525">
    <property type="entry name" value="C5_MeTfrase"/>
</dbReference>
<dbReference type="RefSeq" id="WP_198314188.1">
    <property type="nucleotide sequence ID" value="NZ_CP021904.1"/>
</dbReference>
<organism evidence="9 10">
    <name type="scientific">Alkalitalea saponilacus</name>
    <dbReference type="NCBI Taxonomy" id="889453"/>
    <lineage>
        <taxon>Bacteria</taxon>
        <taxon>Pseudomonadati</taxon>
        <taxon>Bacteroidota</taxon>
        <taxon>Bacteroidia</taxon>
        <taxon>Marinilabiliales</taxon>
        <taxon>Marinilabiliaceae</taxon>
        <taxon>Alkalitalea</taxon>
    </lineage>
</organism>
<keyword evidence="10" id="KW-1185">Reference proteome</keyword>
<dbReference type="PROSITE" id="PS00095">
    <property type="entry name" value="C5_MTASE_2"/>
    <property type="match status" value="1"/>
</dbReference>
<dbReference type="GO" id="GO:0003886">
    <property type="term" value="F:DNA (cytosine-5-)-methyltransferase activity"/>
    <property type="evidence" value="ECO:0007669"/>
    <property type="project" value="UniProtKB-EC"/>
</dbReference>
<dbReference type="Gene3D" id="3.40.50.150">
    <property type="entry name" value="Vaccinia Virus protein VP39"/>
    <property type="match status" value="1"/>
</dbReference>
<dbReference type="AlphaFoldDB" id="A0A1T5HUB5"/>
<comment type="similarity">
    <text evidence="7 8">Belongs to the class I-like SAM-binding methyltransferase superfamily. C5-methyltransferase family.</text>
</comment>
<dbReference type="Proteomes" id="UP000191055">
    <property type="component" value="Unassembled WGS sequence"/>
</dbReference>
<evidence type="ECO:0000256" key="2">
    <source>
        <dbReference type="ARBA" id="ARBA00022603"/>
    </source>
</evidence>
<evidence type="ECO:0000256" key="3">
    <source>
        <dbReference type="ARBA" id="ARBA00022679"/>
    </source>
</evidence>
<evidence type="ECO:0000313" key="9">
    <source>
        <dbReference type="EMBL" id="SKC24258.1"/>
    </source>
</evidence>
<dbReference type="GO" id="GO:0032259">
    <property type="term" value="P:methylation"/>
    <property type="evidence" value="ECO:0007669"/>
    <property type="project" value="UniProtKB-KW"/>
</dbReference>
<dbReference type="Gene3D" id="3.90.120.10">
    <property type="entry name" value="DNA Methylase, subunit A, domain 2"/>
    <property type="match status" value="1"/>
</dbReference>
<evidence type="ECO:0000313" key="10">
    <source>
        <dbReference type="Proteomes" id="UP000191055"/>
    </source>
</evidence>
<dbReference type="GO" id="GO:0044027">
    <property type="term" value="P:negative regulation of gene expression via chromosomal CpG island methylation"/>
    <property type="evidence" value="ECO:0007669"/>
    <property type="project" value="TreeGrafter"/>
</dbReference>
<evidence type="ECO:0000256" key="6">
    <source>
        <dbReference type="ARBA" id="ARBA00047422"/>
    </source>
</evidence>
<dbReference type="InterPro" id="IPR029063">
    <property type="entry name" value="SAM-dependent_MTases_sf"/>
</dbReference>
<dbReference type="InterPro" id="IPR031303">
    <property type="entry name" value="C5_meth_CS"/>
</dbReference>
<keyword evidence="2 7" id="KW-0489">Methyltransferase</keyword>
<dbReference type="PANTHER" id="PTHR10629">
    <property type="entry name" value="CYTOSINE-SPECIFIC METHYLTRANSFERASE"/>
    <property type="match status" value="1"/>
</dbReference>
<dbReference type="STRING" id="889453.SAMN03080601_03555"/>
<protein>
    <recommendedName>
        <fullName evidence="1">DNA (cytosine-5-)-methyltransferase</fullName>
        <ecNumber evidence="1">2.1.1.37</ecNumber>
    </recommendedName>
</protein>
<dbReference type="SUPFAM" id="SSF53335">
    <property type="entry name" value="S-adenosyl-L-methionine-dependent methyltransferases"/>
    <property type="match status" value="1"/>
</dbReference>
<dbReference type="InterPro" id="IPR050390">
    <property type="entry name" value="C5-Methyltransferase"/>
</dbReference>
<accession>A0A1T5HUB5</accession>
<keyword evidence="3 7" id="KW-0808">Transferase</keyword>
<evidence type="ECO:0000256" key="7">
    <source>
        <dbReference type="PROSITE-ProRule" id="PRU01016"/>
    </source>
</evidence>
<keyword evidence="4 7" id="KW-0949">S-adenosyl-L-methionine</keyword>
<comment type="catalytic activity">
    <reaction evidence="6">
        <text>a 2'-deoxycytidine in DNA + S-adenosyl-L-methionine = a 5-methyl-2'-deoxycytidine in DNA + S-adenosyl-L-homocysteine + H(+)</text>
        <dbReference type="Rhea" id="RHEA:13681"/>
        <dbReference type="Rhea" id="RHEA-COMP:11369"/>
        <dbReference type="Rhea" id="RHEA-COMP:11370"/>
        <dbReference type="ChEBI" id="CHEBI:15378"/>
        <dbReference type="ChEBI" id="CHEBI:57856"/>
        <dbReference type="ChEBI" id="CHEBI:59789"/>
        <dbReference type="ChEBI" id="CHEBI:85452"/>
        <dbReference type="ChEBI" id="CHEBI:85454"/>
        <dbReference type="EC" id="2.1.1.37"/>
    </reaction>
</comment>
<dbReference type="PROSITE" id="PS51679">
    <property type="entry name" value="SAM_MT_C5"/>
    <property type="match status" value="1"/>
</dbReference>
<dbReference type="GO" id="GO:0003677">
    <property type="term" value="F:DNA binding"/>
    <property type="evidence" value="ECO:0007669"/>
    <property type="project" value="TreeGrafter"/>
</dbReference>
<dbReference type="PRINTS" id="PR00105">
    <property type="entry name" value="C5METTRFRASE"/>
</dbReference>
<evidence type="ECO:0000256" key="5">
    <source>
        <dbReference type="ARBA" id="ARBA00022747"/>
    </source>
</evidence>
<feature type="active site" evidence="7">
    <location>
        <position position="83"/>
    </location>
</feature>
<evidence type="ECO:0000256" key="4">
    <source>
        <dbReference type="ARBA" id="ARBA00022691"/>
    </source>
</evidence>
<dbReference type="Pfam" id="PF00145">
    <property type="entry name" value="DNA_methylase"/>
    <property type="match status" value="1"/>
</dbReference>
<dbReference type="EMBL" id="FUYV01000056">
    <property type="protein sequence ID" value="SKC24258.1"/>
    <property type="molecule type" value="Genomic_DNA"/>
</dbReference>
<dbReference type="GO" id="GO:0009307">
    <property type="term" value="P:DNA restriction-modification system"/>
    <property type="evidence" value="ECO:0007669"/>
    <property type="project" value="UniProtKB-KW"/>
</dbReference>
<dbReference type="PANTHER" id="PTHR10629:SF52">
    <property type="entry name" value="DNA (CYTOSINE-5)-METHYLTRANSFERASE 1"/>
    <property type="match status" value="1"/>
</dbReference>
<name>A0A1T5HUB5_9BACT</name>
<dbReference type="EC" id="2.1.1.37" evidence="1"/>
<evidence type="ECO:0000256" key="1">
    <source>
        <dbReference type="ARBA" id="ARBA00011975"/>
    </source>
</evidence>
<evidence type="ECO:0000256" key="8">
    <source>
        <dbReference type="RuleBase" id="RU000416"/>
    </source>
</evidence>
<keyword evidence="5" id="KW-0680">Restriction system</keyword>
<dbReference type="NCBIfam" id="TIGR00675">
    <property type="entry name" value="dcm"/>
    <property type="match status" value="1"/>
</dbReference>
<reference evidence="10" key="1">
    <citation type="submission" date="2017-02" db="EMBL/GenBank/DDBJ databases">
        <authorList>
            <person name="Varghese N."/>
            <person name="Submissions S."/>
        </authorList>
    </citation>
    <scope>NUCLEOTIDE SEQUENCE [LARGE SCALE GENOMIC DNA]</scope>
    <source>
        <strain evidence="10">DSM 24412</strain>
    </source>
</reference>
<sequence length="360" mass="40382">MGNTINISAIDLFCGVGGLSYGLKKSGIQVQAGIDIDKTCEFAYSTNCKADFIHESVDKIKGETLNEIFGNKSFKLLAGCAPCQPFSSYTYKSDKKKDNRWQLLYEFSRLIKETKPDFVTMENVPTLLNFKAAPVFNDFVKELQKNAYYVWYEVVFAPDYGIPQKRRRLVLLASKHGEISLIPPTHTKENYITVKDAIGHLEKIEHGEYSLNDVTHKASKLSALNLRRIKQSKPGGTWKTDWDEDLKLACHMSETGKGYGSVYGRMKWNEPSPTMTTFCNGIGNGRFGHPEQDRAISLREAAILQSFPSNYQFAPNANSLVARHVAKHIGNAVPPRLGEIIGISIKNHIDNLKNGKTKKK</sequence>
<proteinExistence type="inferred from homology"/>
<gene>
    <name evidence="9" type="ORF">SAMN03080601_03555</name>
</gene>